<gene>
    <name evidence="2" type="ORF">ikelab_16640</name>
    <name evidence="3" type="ORF">SAMN05216438_1209</name>
</gene>
<keyword evidence="1" id="KW-1133">Transmembrane helix</keyword>
<protein>
    <submittedName>
        <fullName evidence="3">Uncharacterized protein</fullName>
    </submittedName>
</protein>
<name>A0A1I4IS38_9LACT</name>
<feature type="transmembrane region" description="Helical" evidence="1">
    <location>
        <begin position="7"/>
        <end position="29"/>
    </location>
</feature>
<evidence type="ECO:0000256" key="1">
    <source>
        <dbReference type="SAM" id="Phobius"/>
    </source>
</evidence>
<reference evidence="2 5" key="2">
    <citation type="submission" date="2020-06" db="EMBL/GenBank/DDBJ databases">
        <title>Draft genome sequence of Lactic acid bacteria from Okinawan-style tofu.</title>
        <authorList>
            <person name="Takara I."/>
            <person name="Ikematsu S."/>
        </authorList>
    </citation>
    <scope>NUCLEOTIDE SEQUENCE [LARGE SCALE GENOMIC DNA]</scope>
    <source>
        <strain evidence="2">Lg38</strain>
        <strain evidence="5">lg38</strain>
    </source>
</reference>
<proteinExistence type="predicted"/>
<dbReference type="Proteomes" id="UP000504756">
    <property type="component" value="Unassembled WGS sequence"/>
</dbReference>
<dbReference type="EMBL" id="FOTJ01000020">
    <property type="protein sequence ID" value="SFL57179.1"/>
    <property type="molecule type" value="Genomic_DNA"/>
</dbReference>
<reference evidence="3 4" key="1">
    <citation type="submission" date="2016-10" db="EMBL/GenBank/DDBJ databases">
        <authorList>
            <person name="de Groot N.N."/>
        </authorList>
    </citation>
    <scope>NUCLEOTIDE SEQUENCE [LARGE SCALE GENOMIC DNA]</scope>
    <source>
        <strain evidence="3 4">M79</strain>
    </source>
</reference>
<organism evidence="3 4">
    <name type="scientific">Lactococcus garvieae</name>
    <dbReference type="NCBI Taxonomy" id="1363"/>
    <lineage>
        <taxon>Bacteria</taxon>
        <taxon>Bacillati</taxon>
        <taxon>Bacillota</taxon>
        <taxon>Bacilli</taxon>
        <taxon>Lactobacillales</taxon>
        <taxon>Streptococcaceae</taxon>
        <taxon>Lactococcus</taxon>
    </lineage>
</organism>
<dbReference type="Proteomes" id="UP000181969">
    <property type="component" value="Unassembled WGS sequence"/>
</dbReference>
<dbReference type="AlphaFoldDB" id="A0A1I4IS38"/>
<evidence type="ECO:0000313" key="3">
    <source>
        <dbReference type="EMBL" id="SFL57179.1"/>
    </source>
</evidence>
<evidence type="ECO:0000313" key="5">
    <source>
        <dbReference type="Proteomes" id="UP000504756"/>
    </source>
</evidence>
<dbReference type="EMBL" id="BLXU01000010">
    <property type="protein sequence ID" value="GFO52389.1"/>
    <property type="molecule type" value="Genomic_DNA"/>
</dbReference>
<keyword evidence="1" id="KW-0472">Membrane</keyword>
<accession>A0A1I4IS38</accession>
<sequence length="160" mass="17987">MSKKLKWGAIIGGSTFIVCLILVFVILSLPAGGSSREKQITYVKETQEQASKINVPSNIKEEGDRFVQSFFLFKPEQLKENSKYSLAFEECRKLSLEYGQGSNVHQKLIDATKDSFGNHLLTYDISGTYKKEEKAFSIVLTLTNTNGEARVSNYSVVHHE</sequence>
<dbReference type="RefSeq" id="WP_017371058.1">
    <property type="nucleotide sequence ID" value="NC_016982.1"/>
</dbReference>
<evidence type="ECO:0000313" key="4">
    <source>
        <dbReference type="Proteomes" id="UP000181969"/>
    </source>
</evidence>
<keyword evidence="1" id="KW-0812">Transmembrane</keyword>
<evidence type="ECO:0000313" key="2">
    <source>
        <dbReference type="EMBL" id="GFO52389.1"/>
    </source>
</evidence>